<gene>
    <name evidence="2" type="ORF">FJT64_014036</name>
</gene>
<dbReference type="EMBL" id="VIIS01002180">
    <property type="protein sequence ID" value="KAF0287568.1"/>
    <property type="molecule type" value="Genomic_DNA"/>
</dbReference>
<evidence type="ECO:0000313" key="3">
    <source>
        <dbReference type="Proteomes" id="UP000440578"/>
    </source>
</evidence>
<protein>
    <submittedName>
        <fullName evidence="2">Uncharacterized protein</fullName>
    </submittedName>
</protein>
<keyword evidence="3" id="KW-1185">Reference proteome</keyword>
<dbReference type="AlphaFoldDB" id="A0A6A4VAC1"/>
<dbReference type="OrthoDB" id="6342757at2759"/>
<sequence>MLTGVNQLTQEEQRASLYSLVDDEWHRIIKFGLNITETASLNDTIRAMEDHLRSQRNVILDRRDFFRRNQQPDESFDDYLIALKEISEFCDFCRHCTEDRLRDRIITGLHDETAVQTLLSEKDLTLQKTVDICRARENAFVNASALAGDRLNAVSAYRRGARSYSCASCSEQLGKKLDCRGTFQCTLRLGEETTSVVTVCVIPHITGALLSWTRCVELGILPLDFPKQISRTDATHRMEDDRSAESTGSHVHQLASSDQDDSSLSAQSERLSQASCKPTQAKYPTWHEAQGEPSEDVKQQHLSMLRDAFVEVFDINRPLREMIGGPMKIVLNDDAQPYAITAARSIPFAWREKTKDQLDKLLRDGII</sequence>
<dbReference type="PANTHER" id="PTHR33198:SF19">
    <property type="entry name" value="CCHC-TYPE DOMAIN-CONTAINING PROTEIN"/>
    <property type="match status" value="1"/>
</dbReference>
<evidence type="ECO:0000313" key="2">
    <source>
        <dbReference type="EMBL" id="KAF0287568.1"/>
    </source>
</evidence>
<dbReference type="PANTHER" id="PTHR33198">
    <property type="entry name" value="ANK_REP_REGION DOMAIN-CONTAINING PROTEIN-RELATED"/>
    <property type="match status" value="1"/>
</dbReference>
<dbReference type="Proteomes" id="UP000440578">
    <property type="component" value="Unassembled WGS sequence"/>
</dbReference>
<comment type="caution">
    <text evidence="2">The sequence shown here is derived from an EMBL/GenBank/DDBJ whole genome shotgun (WGS) entry which is preliminary data.</text>
</comment>
<evidence type="ECO:0000256" key="1">
    <source>
        <dbReference type="SAM" id="MobiDB-lite"/>
    </source>
</evidence>
<feature type="compositionally biased region" description="Polar residues" evidence="1">
    <location>
        <begin position="269"/>
        <end position="278"/>
    </location>
</feature>
<feature type="region of interest" description="Disordered" evidence="1">
    <location>
        <begin position="233"/>
        <end position="281"/>
    </location>
</feature>
<organism evidence="2 3">
    <name type="scientific">Amphibalanus amphitrite</name>
    <name type="common">Striped barnacle</name>
    <name type="synonym">Balanus amphitrite</name>
    <dbReference type="NCBI Taxonomy" id="1232801"/>
    <lineage>
        <taxon>Eukaryota</taxon>
        <taxon>Metazoa</taxon>
        <taxon>Ecdysozoa</taxon>
        <taxon>Arthropoda</taxon>
        <taxon>Crustacea</taxon>
        <taxon>Multicrustacea</taxon>
        <taxon>Cirripedia</taxon>
        <taxon>Thoracica</taxon>
        <taxon>Thoracicalcarea</taxon>
        <taxon>Balanomorpha</taxon>
        <taxon>Balanoidea</taxon>
        <taxon>Balanidae</taxon>
        <taxon>Amphibalaninae</taxon>
        <taxon>Amphibalanus</taxon>
    </lineage>
</organism>
<name>A0A6A4VAC1_AMPAM</name>
<reference evidence="2 3" key="1">
    <citation type="submission" date="2019-07" db="EMBL/GenBank/DDBJ databases">
        <title>Draft genome assembly of a fouling barnacle, Amphibalanus amphitrite (Darwin, 1854): The first reference genome for Thecostraca.</title>
        <authorList>
            <person name="Kim W."/>
        </authorList>
    </citation>
    <scope>NUCLEOTIDE SEQUENCE [LARGE SCALE GENOMIC DNA]</scope>
    <source>
        <strain evidence="2">SNU_AA5</strain>
        <tissue evidence="2">Soma without cirri and trophi</tissue>
    </source>
</reference>
<proteinExistence type="predicted"/>
<feature type="compositionally biased region" description="Basic and acidic residues" evidence="1">
    <location>
        <begin position="233"/>
        <end position="244"/>
    </location>
</feature>
<feature type="compositionally biased region" description="Low complexity" evidence="1">
    <location>
        <begin position="253"/>
        <end position="268"/>
    </location>
</feature>
<accession>A0A6A4VAC1</accession>